<accession>A0A7J9DST8</accession>
<dbReference type="EMBL" id="JABEZW010000004">
    <property type="protein sequence ID" value="MBA0763634.1"/>
    <property type="molecule type" value="Genomic_DNA"/>
</dbReference>
<sequence length="102" mass="12163">MSNRFKGSRIEIRWLEHNFLTIDTSTNDVEKEQFTHAFILVWMPYANPRIQECLIDEFLANHRIWHVKVSLIMFATVEIHEFNRAMQQFECTLYSAATLEAQ</sequence>
<keyword evidence="2" id="KW-1185">Reference proteome</keyword>
<name>A0A7J9DST8_9ROSI</name>
<proteinExistence type="predicted"/>
<protein>
    <submittedName>
        <fullName evidence="1">Uncharacterized protein</fullName>
    </submittedName>
</protein>
<evidence type="ECO:0000313" key="2">
    <source>
        <dbReference type="Proteomes" id="UP000593568"/>
    </source>
</evidence>
<dbReference type="Proteomes" id="UP000593568">
    <property type="component" value="Unassembled WGS sequence"/>
</dbReference>
<reference evidence="1 2" key="1">
    <citation type="journal article" date="2019" name="Genome Biol. Evol.">
        <title>Insights into the evolution of the New World diploid cottons (Gossypium, subgenus Houzingenia) based on genome sequencing.</title>
        <authorList>
            <person name="Grover C.E."/>
            <person name="Arick M.A. 2nd"/>
            <person name="Thrash A."/>
            <person name="Conover J.L."/>
            <person name="Sanders W.S."/>
            <person name="Peterson D.G."/>
            <person name="Frelichowski J.E."/>
            <person name="Scheffler J.A."/>
            <person name="Scheffler B.E."/>
            <person name="Wendel J.F."/>
        </authorList>
    </citation>
    <scope>NUCLEOTIDE SEQUENCE [LARGE SCALE GENOMIC DNA]</scope>
    <source>
        <strain evidence="1">8</strain>
        <tissue evidence="1">Leaf</tissue>
    </source>
</reference>
<organism evidence="1 2">
    <name type="scientific">Gossypium trilobum</name>
    <dbReference type="NCBI Taxonomy" id="34281"/>
    <lineage>
        <taxon>Eukaryota</taxon>
        <taxon>Viridiplantae</taxon>
        <taxon>Streptophyta</taxon>
        <taxon>Embryophyta</taxon>
        <taxon>Tracheophyta</taxon>
        <taxon>Spermatophyta</taxon>
        <taxon>Magnoliopsida</taxon>
        <taxon>eudicotyledons</taxon>
        <taxon>Gunneridae</taxon>
        <taxon>Pentapetalae</taxon>
        <taxon>rosids</taxon>
        <taxon>malvids</taxon>
        <taxon>Malvales</taxon>
        <taxon>Malvaceae</taxon>
        <taxon>Malvoideae</taxon>
        <taxon>Gossypium</taxon>
    </lineage>
</organism>
<comment type="caution">
    <text evidence="1">The sequence shown here is derived from an EMBL/GenBank/DDBJ whole genome shotgun (WGS) entry which is preliminary data.</text>
</comment>
<gene>
    <name evidence="1" type="ORF">Gotri_013060</name>
</gene>
<evidence type="ECO:0000313" key="1">
    <source>
        <dbReference type="EMBL" id="MBA0763634.1"/>
    </source>
</evidence>
<dbReference type="AlphaFoldDB" id="A0A7J9DST8"/>